<dbReference type="GO" id="GO:0005634">
    <property type="term" value="C:nucleus"/>
    <property type="evidence" value="ECO:0007669"/>
    <property type="project" value="UniProtKB-SubCell"/>
</dbReference>
<evidence type="ECO:0000313" key="16">
    <source>
        <dbReference type="Proteomes" id="UP001159364"/>
    </source>
</evidence>
<dbReference type="PANTHER" id="PTHR45654:SF105">
    <property type="entry name" value="HOMEOBOX DOMAIN-CONTAINING PROTEIN"/>
    <property type="match status" value="1"/>
</dbReference>
<dbReference type="InterPro" id="IPR017970">
    <property type="entry name" value="Homeobox_CS"/>
</dbReference>
<feature type="domain" description="Homeobox" evidence="13">
    <location>
        <begin position="51"/>
        <end position="111"/>
    </location>
</feature>
<gene>
    <name evidence="15" type="ORF">K2173_026649</name>
</gene>
<organism evidence="15 16">
    <name type="scientific">Erythroxylum novogranatense</name>
    <dbReference type="NCBI Taxonomy" id="1862640"/>
    <lineage>
        <taxon>Eukaryota</taxon>
        <taxon>Viridiplantae</taxon>
        <taxon>Streptophyta</taxon>
        <taxon>Embryophyta</taxon>
        <taxon>Tracheophyta</taxon>
        <taxon>Spermatophyta</taxon>
        <taxon>Magnoliopsida</taxon>
        <taxon>eudicotyledons</taxon>
        <taxon>Gunneridae</taxon>
        <taxon>Pentapetalae</taxon>
        <taxon>rosids</taxon>
        <taxon>fabids</taxon>
        <taxon>Malpighiales</taxon>
        <taxon>Erythroxylaceae</taxon>
        <taxon>Erythroxylum</taxon>
    </lineage>
</organism>
<dbReference type="SMART" id="SM00389">
    <property type="entry name" value="HOX"/>
    <property type="match status" value="1"/>
</dbReference>
<dbReference type="Gene3D" id="1.10.10.60">
    <property type="entry name" value="Homeodomain-like"/>
    <property type="match status" value="1"/>
</dbReference>
<dbReference type="PROSITE" id="PS50848">
    <property type="entry name" value="START"/>
    <property type="match status" value="1"/>
</dbReference>
<dbReference type="Proteomes" id="UP001159364">
    <property type="component" value="Linkage Group LG02"/>
</dbReference>
<keyword evidence="5 9" id="KW-0238">DNA-binding</keyword>
<comment type="similarity">
    <text evidence="2">Belongs to the HD-ZIP homeobox family. Class IV subfamily.</text>
</comment>
<evidence type="ECO:0000256" key="5">
    <source>
        <dbReference type="ARBA" id="ARBA00023125"/>
    </source>
</evidence>
<evidence type="ECO:0000256" key="12">
    <source>
        <dbReference type="SAM" id="MobiDB-lite"/>
    </source>
</evidence>
<evidence type="ECO:0008006" key="17">
    <source>
        <dbReference type="Google" id="ProtNLM"/>
    </source>
</evidence>
<keyword evidence="16" id="KW-1185">Reference proteome</keyword>
<comment type="subcellular location">
    <subcellularLocation>
        <location evidence="1 9 10">Nucleus</location>
    </subcellularLocation>
</comment>
<evidence type="ECO:0000256" key="11">
    <source>
        <dbReference type="SAM" id="Coils"/>
    </source>
</evidence>
<dbReference type="PROSITE" id="PS50071">
    <property type="entry name" value="HOMEOBOX_2"/>
    <property type="match status" value="1"/>
</dbReference>
<feature type="domain" description="START" evidence="14">
    <location>
        <begin position="249"/>
        <end position="485"/>
    </location>
</feature>
<dbReference type="InterPro" id="IPR001356">
    <property type="entry name" value="HD"/>
</dbReference>
<sequence length="752" mass="83098">MDIQGDMGLLGDPFDPSLAGRDKDDGFESRSGSDNLEGGSGDEQEAGDDQRRRKKKYHRHTQHQIQELEAFFKECPHPDEKQRSELSRRLCLENKQIKFWFQNRRTQMKTQLERHENVLLRQENDKLRAENELLKQNIADPICNGCGGPVVPGPVSYEQQQFRIENARLRDELNRVCALASKFLGRPLSSSTNPMVSFSPNSKLDLAVGRNGYGDLGNIDSTLPMGLGYNDGVAMHFMKPMNGPLGNEMPHDRSFFIDLAMLAMDELVKLAQIDNPLWIKSLDGGKETLNFEEYIRAFPPCIGTKPTNFVTEASRATGIVVINSMALVEILMDVNQWAETFSGLVGGASTIDMISSGFDGTKNGSLQVMRAEFQVVSPLVPVRHVRFLRFCKRHAEGVWAVVDVSIDGKQEHLHGHPLTACRRLPSGCIIQDMGNGCSKVTWVEHSEYDESVVHHFYRPVVSTGRGFGAQRWVSTLQRYCECVAVLVSPDISGEDQTGLSLNGKRSMLKLAHRMVDNFCSGVCASSTRRWDQLLAGNGGDNIRILTRQSSNDPGEPSGVVLSAATSVWLPVTWQRLFDFLSDDRVRSEWDILSHGGIMQEFINIPKGQGHGNRVSLLRANAANGNTNDNNMLILQETWNDDSSSLIVYAPVDAASMNVVMNGGDSNYVALLPSGFVIIPDNSFDKCGSNICNGTLFKRDSDGSVGGGSLLTIGFQILVNSLPTAKINVDSMETVNNLISCTIQRIKAALQLK</sequence>
<dbReference type="GO" id="GO:0008289">
    <property type="term" value="F:lipid binding"/>
    <property type="evidence" value="ECO:0007669"/>
    <property type="project" value="InterPro"/>
</dbReference>
<dbReference type="AlphaFoldDB" id="A0AAV8TWP5"/>
<evidence type="ECO:0000259" key="13">
    <source>
        <dbReference type="PROSITE" id="PS50071"/>
    </source>
</evidence>
<keyword evidence="4 11" id="KW-0175">Coiled coil</keyword>
<dbReference type="InterPro" id="IPR009057">
    <property type="entry name" value="Homeodomain-like_sf"/>
</dbReference>
<name>A0AAV8TWP5_9ROSI</name>
<dbReference type="EMBL" id="JAIWQS010000002">
    <property type="protein sequence ID" value="KAJ8771472.1"/>
    <property type="molecule type" value="Genomic_DNA"/>
</dbReference>
<evidence type="ECO:0000256" key="7">
    <source>
        <dbReference type="ARBA" id="ARBA00023163"/>
    </source>
</evidence>
<evidence type="ECO:0000259" key="14">
    <source>
        <dbReference type="PROSITE" id="PS50848"/>
    </source>
</evidence>
<feature type="DNA-binding region" description="Homeobox" evidence="9">
    <location>
        <begin position="53"/>
        <end position="112"/>
    </location>
</feature>
<dbReference type="InterPro" id="IPR057993">
    <property type="entry name" value="HD-Zip_IV_C"/>
</dbReference>
<reference evidence="15 16" key="1">
    <citation type="submission" date="2021-09" db="EMBL/GenBank/DDBJ databases">
        <title>Genomic insights and catalytic innovation underlie evolution of tropane alkaloids biosynthesis.</title>
        <authorList>
            <person name="Wang Y.-J."/>
            <person name="Tian T."/>
            <person name="Huang J.-P."/>
            <person name="Huang S.-X."/>
        </authorList>
    </citation>
    <scope>NUCLEOTIDE SEQUENCE [LARGE SCALE GENOMIC DNA]</scope>
    <source>
        <strain evidence="15">KIB-2018</strain>
        <tissue evidence="15">Leaf</tissue>
    </source>
</reference>
<dbReference type="GO" id="GO:0000981">
    <property type="term" value="F:DNA-binding transcription factor activity, RNA polymerase II-specific"/>
    <property type="evidence" value="ECO:0007669"/>
    <property type="project" value="InterPro"/>
</dbReference>
<dbReference type="SUPFAM" id="SSF46689">
    <property type="entry name" value="Homeodomain-like"/>
    <property type="match status" value="1"/>
</dbReference>
<keyword evidence="8 9" id="KW-0539">Nucleus</keyword>
<keyword evidence="7" id="KW-0804">Transcription</keyword>
<dbReference type="PANTHER" id="PTHR45654">
    <property type="entry name" value="HOMEOBOX-LEUCINE ZIPPER PROTEIN MERISTEM L1"/>
    <property type="match status" value="1"/>
</dbReference>
<dbReference type="CDD" id="cd00086">
    <property type="entry name" value="homeodomain"/>
    <property type="match status" value="1"/>
</dbReference>
<keyword evidence="6 9" id="KW-0371">Homeobox</keyword>
<evidence type="ECO:0000256" key="9">
    <source>
        <dbReference type="PROSITE-ProRule" id="PRU00108"/>
    </source>
</evidence>
<dbReference type="Pfam" id="PF25797">
    <property type="entry name" value="PDF2_C"/>
    <property type="match status" value="1"/>
</dbReference>
<proteinExistence type="inferred from homology"/>
<evidence type="ECO:0000256" key="6">
    <source>
        <dbReference type="ARBA" id="ARBA00023155"/>
    </source>
</evidence>
<dbReference type="GO" id="GO:0003677">
    <property type="term" value="F:DNA binding"/>
    <property type="evidence" value="ECO:0007669"/>
    <property type="project" value="UniProtKB-UniRule"/>
</dbReference>
<protein>
    <recommendedName>
        <fullName evidence="17">Homeobox-leucine zipper protein ANTHOCYANINLESS 2-like</fullName>
    </recommendedName>
</protein>
<evidence type="ECO:0000256" key="2">
    <source>
        <dbReference type="ARBA" id="ARBA00006789"/>
    </source>
</evidence>
<evidence type="ECO:0000256" key="1">
    <source>
        <dbReference type="ARBA" id="ARBA00004123"/>
    </source>
</evidence>
<dbReference type="SMART" id="SM00234">
    <property type="entry name" value="START"/>
    <property type="match status" value="1"/>
</dbReference>
<dbReference type="InterPro" id="IPR002913">
    <property type="entry name" value="START_lipid-bd_dom"/>
</dbReference>
<evidence type="ECO:0000256" key="3">
    <source>
        <dbReference type="ARBA" id="ARBA00023015"/>
    </source>
</evidence>
<dbReference type="SUPFAM" id="SSF55961">
    <property type="entry name" value="Bet v1-like"/>
    <property type="match status" value="2"/>
</dbReference>
<evidence type="ECO:0000256" key="8">
    <source>
        <dbReference type="ARBA" id="ARBA00023242"/>
    </source>
</evidence>
<dbReference type="Pfam" id="PF01852">
    <property type="entry name" value="START"/>
    <property type="match status" value="1"/>
</dbReference>
<feature type="region of interest" description="Disordered" evidence="12">
    <location>
        <begin position="1"/>
        <end position="60"/>
    </location>
</feature>
<evidence type="ECO:0000256" key="10">
    <source>
        <dbReference type="RuleBase" id="RU000682"/>
    </source>
</evidence>
<feature type="coiled-coil region" evidence="11">
    <location>
        <begin position="105"/>
        <end position="137"/>
    </location>
</feature>
<dbReference type="CDD" id="cd08875">
    <property type="entry name" value="START_ArGLABRA2_like"/>
    <property type="match status" value="1"/>
</dbReference>
<evidence type="ECO:0000313" key="15">
    <source>
        <dbReference type="EMBL" id="KAJ8771472.1"/>
    </source>
</evidence>
<evidence type="ECO:0000256" key="4">
    <source>
        <dbReference type="ARBA" id="ARBA00023054"/>
    </source>
</evidence>
<dbReference type="InterPro" id="IPR042160">
    <property type="entry name" value="HD-Zip_IV"/>
</dbReference>
<comment type="caution">
    <text evidence="15">The sequence shown here is derived from an EMBL/GenBank/DDBJ whole genome shotgun (WGS) entry which is preliminary data.</text>
</comment>
<dbReference type="FunFam" id="1.10.10.60:FF:000229">
    <property type="entry name" value="Homeobox-leucine zipper protein HDG1"/>
    <property type="match status" value="1"/>
</dbReference>
<keyword evidence="3" id="KW-0805">Transcription regulation</keyword>
<accession>A0AAV8TWP5</accession>
<dbReference type="Pfam" id="PF00046">
    <property type="entry name" value="Homeodomain"/>
    <property type="match status" value="1"/>
</dbReference>
<dbReference type="PROSITE" id="PS00027">
    <property type="entry name" value="HOMEOBOX_1"/>
    <property type="match status" value="1"/>
</dbReference>